<sequence length="116" mass="12143">MKIRTLLPTLALTAATTQAAPPSPPSHPPISVTTRYIIFGKILTTDTCVGLTPDGVKAHCGYLRAIHNCPCSDPNPEGNIVVDCSMTLNVLGACKGIFVSDQDACSNDGGVFRSTL</sequence>
<dbReference type="EMBL" id="KZ825008">
    <property type="protein sequence ID" value="RAH64647.1"/>
    <property type="molecule type" value="Genomic_DNA"/>
</dbReference>
<protein>
    <submittedName>
        <fullName evidence="1">Uncharacterized protein</fullName>
    </submittedName>
</protein>
<keyword evidence="2" id="KW-1185">Reference proteome</keyword>
<evidence type="ECO:0000313" key="2">
    <source>
        <dbReference type="Proteomes" id="UP000249661"/>
    </source>
</evidence>
<name>A0ACD1GT67_9EURO</name>
<accession>A0ACD1GT67</accession>
<evidence type="ECO:0000313" key="1">
    <source>
        <dbReference type="EMBL" id="RAH64647.1"/>
    </source>
</evidence>
<gene>
    <name evidence="1" type="ORF">BO66DRAFT_475645</name>
</gene>
<dbReference type="Proteomes" id="UP000249661">
    <property type="component" value="Unassembled WGS sequence"/>
</dbReference>
<reference evidence="1" key="1">
    <citation type="submission" date="2018-02" db="EMBL/GenBank/DDBJ databases">
        <title>The genomes of Aspergillus section Nigri reveals drivers in fungal speciation.</title>
        <authorList>
            <consortium name="DOE Joint Genome Institute"/>
            <person name="Vesth T.C."/>
            <person name="Nybo J."/>
            <person name="Theobald S."/>
            <person name="Brandl J."/>
            <person name="Frisvad J.C."/>
            <person name="Nielsen K.F."/>
            <person name="Lyhne E.K."/>
            <person name="Kogle M.E."/>
            <person name="Kuo A."/>
            <person name="Riley R."/>
            <person name="Clum A."/>
            <person name="Nolan M."/>
            <person name="Lipzen A."/>
            <person name="Salamov A."/>
            <person name="Henrissat B."/>
            <person name="Wiebenga A."/>
            <person name="De vries R.P."/>
            <person name="Grigoriev I.V."/>
            <person name="Mortensen U.H."/>
            <person name="Andersen M.R."/>
            <person name="Baker S.E."/>
        </authorList>
    </citation>
    <scope>NUCLEOTIDE SEQUENCE</scope>
    <source>
        <strain evidence="1">CBS 121060</strain>
    </source>
</reference>
<organism evidence="1 2">
    <name type="scientific">Aspergillus aculeatinus CBS 121060</name>
    <dbReference type="NCBI Taxonomy" id="1448322"/>
    <lineage>
        <taxon>Eukaryota</taxon>
        <taxon>Fungi</taxon>
        <taxon>Dikarya</taxon>
        <taxon>Ascomycota</taxon>
        <taxon>Pezizomycotina</taxon>
        <taxon>Eurotiomycetes</taxon>
        <taxon>Eurotiomycetidae</taxon>
        <taxon>Eurotiales</taxon>
        <taxon>Aspergillaceae</taxon>
        <taxon>Aspergillus</taxon>
        <taxon>Aspergillus subgen. Circumdati</taxon>
    </lineage>
</organism>
<proteinExistence type="predicted"/>